<dbReference type="InterPro" id="IPR003135">
    <property type="entry name" value="ATP-grasp_carboxylate-amine"/>
</dbReference>
<dbReference type="GO" id="GO:0005829">
    <property type="term" value="C:cytosol"/>
    <property type="evidence" value="ECO:0007669"/>
    <property type="project" value="TreeGrafter"/>
</dbReference>
<dbReference type="GO" id="GO:0004638">
    <property type="term" value="F:phosphoribosylaminoimidazole carboxylase activity"/>
    <property type="evidence" value="ECO:0007669"/>
    <property type="project" value="InterPro"/>
</dbReference>
<keyword evidence="2" id="KW-0547">Nucleotide-binding</keyword>
<keyword evidence="1 7" id="KW-0436">Ligase</keyword>
<dbReference type="Pfam" id="PF02222">
    <property type="entry name" value="ATP-grasp"/>
    <property type="match status" value="1"/>
</dbReference>
<dbReference type="AlphaFoldDB" id="A0A3B0XMN7"/>
<dbReference type="PANTHER" id="PTHR11609:SF5">
    <property type="entry name" value="PHOSPHORIBOSYLAMINOIMIDAZOLE CARBOXYLASE"/>
    <property type="match status" value="1"/>
</dbReference>
<name>A0A3B0XMN7_9ZZZZ</name>
<evidence type="ECO:0000256" key="5">
    <source>
        <dbReference type="ARBA" id="ARBA00025704"/>
    </source>
</evidence>
<keyword evidence="3" id="KW-0658">Purine biosynthesis</keyword>
<dbReference type="InterPro" id="IPR013815">
    <property type="entry name" value="ATP_grasp_subdomain_1"/>
</dbReference>
<dbReference type="InterPro" id="IPR040686">
    <property type="entry name" value="PurK_C"/>
</dbReference>
<dbReference type="InterPro" id="IPR054350">
    <property type="entry name" value="PurT/PurK_preATP-grasp"/>
</dbReference>
<proteinExistence type="inferred from homology"/>
<dbReference type="PROSITE" id="PS00065">
    <property type="entry name" value="D_2_HYDROXYACID_DH_1"/>
    <property type="match status" value="1"/>
</dbReference>
<dbReference type="InterPro" id="IPR005875">
    <property type="entry name" value="PurK"/>
</dbReference>
<keyword evidence="4" id="KW-0067">ATP-binding</keyword>
<dbReference type="NCBIfam" id="NF004679">
    <property type="entry name" value="PRK06019.1-5"/>
    <property type="match status" value="1"/>
</dbReference>
<dbReference type="Pfam" id="PF17769">
    <property type="entry name" value="PurK_C"/>
    <property type="match status" value="1"/>
</dbReference>
<dbReference type="InterPro" id="IPR011761">
    <property type="entry name" value="ATP-grasp"/>
</dbReference>
<comment type="pathway">
    <text evidence="5">Purine metabolism.</text>
</comment>
<dbReference type="Gene3D" id="3.40.50.20">
    <property type="match status" value="1"/>
</dbReference>
<evidence type="ECO:0000256" key="1">
    <source>
        <dbReference type="ARBA" id="ARBA00022598"/>
    </source>
</evidence>
<dbReference type="NCBIfam" id="NF004675">
    <property type="entry name" value="PRK06019.1-1"/>
    <property type="match status" value="1"/>
</dbReference>
<organism evidence="7">
    <name type="scientific">hydrothermal vent metagenome</name>
    <dbReference type="NCBI Taxonomy" id="652676"/>
    <lineage>
        <taxon>unclassified sequences</taxon>
        <taxon>metagenomes</taxon>
        <taxon>ecological metagenomes</taxon>
    </lineage>
</organism>
<dbReference type="GO" id="GO:0005524">
    <property type="term" value="F:ATP binding"/>
    <property type="evidence" value="ECO:0007669"/>
    <property type="project" value="UniProtKB-KW"/>
</dbReference>
<protein>
    <submittedName>
        <fullName evidence="7">N5-carboxyaminoimidazole ribonucleotide synthase</fullName>
        <ecNumber evidence="7">6.3.4.18</ecNumber>
    </submittedName>
</protein>
<dbReference type="Gene3D" id="3.30.470.20">
    <property type="entry name" value="ATP-grasp fold, B domain"/>
    <property type="match status" value="1"/>
</dbReference>
<dbReference type="EMBL" id="UOFF01000388">
    <property type="protein sequence ID" value="VAW57424.1"/>
    <property type="molecule type" value="Genomic_DNA"/>
</dbReference>
<sequence>MKPSVTILPGATLGVLGGGQLGRMFCMAARNMGYRTVVFDPDPKSPAADVADVHLQADYNDTKSLIKMADICDAITIEFENIPETSMTFLASHKPLHPSVEAVAIARHRITEKDYATDAGLQPAPYALIQSVDDFDAAIATTGLPGILKTTTLGYDGKGQQVIKDKAQLHAAFDDLGRVECVLERKMDLAIEISVLLARNIKGEVACYPPSENEHVNGILHKSIVPARVDPSTAEKARLQAMGLASKINYVGVLAVEFFITTDNQLIFNEMAPRPHNSGHYTMDAAVVSQFEQQVRVMCGLTPGSTQLTRPVVMINLLGDLWPVDWQNCLSDSALKLHLYGKKEARPGRKMGHFNLLSLEIDHAIASADEVFNRLAS</sequence>
<dbReference type="HAMAP" id="MF_01928">
    <property type="entry name" value="PurK"/>
    <property type="match status" value="1"/>
</dbReference>
<dbReference type="GO" id="GO:0046872">
    <property type="term" value="F:metal ion binding"/>
    <property type="evidence" value="ECO:0007669"/>
    <property type="project" value="InterPro"/>
</dbReference>
<feature type="domain" description="ATP-grasp" evidence="6">
    <location>
        <begin position="113"/>
        <end position="299"/>
    </location>
</feature>
<dbReference type="SUPFAM" id="SSF51246">
    <property type="entry name" value="Rudiment single hybrid motif"/>
    <property type="match status" value="1"/>
</dbReference>
<dbReference type="Pfam" id="PF22660">
    <property type="entry name" value="RS_preATP-grasp-like"/>
    <property type="match status" value="1"/>
</dbReference>
<dbReference type="NCBIfam" id="NF004676">
    <property type="entry name" value="PRK06019.1-2"/>
    <property type="match status" value="1"/>
</dbReference>
<dbReference type="PANTHER" id="PTHR11609">
    <property type="entry name" value="PURINE BIOSYNTHESIS PROTEIN 6/7, PUR6/7"/>
    <property type="match status" value="1"/>
</dbReference>
<evidence type="ECO:0000313" key="7">
    <source>
        <dbReference type="EMBL" id="VAW57424.1"/>
    </source>
</evidence>
<dbReference type="PROSITE" id="PS50975">
    <property type="entry name" value="ATP_GRASP"/>
    <property type="match status" value="1"/>
</dbReference>
<dbReference type="FunFam" id="3.30.1490.20:FF:000015">
    <property type="entry name" value="N5-carboxyaminoimidazole ribonucleotide synthase"/>
    <property type="match status" value="1"/>
</dbReference>
<dbReference type="GO" id="GO:0034028">
    <property type="term" value="F:5-(carboxyamino)imidazole ribonucleotide synthase activity"/>
    <property type="evidence" value="ECO:0007669"/>
    <property type="project" value="UniProtKB-EC"/>
</dbReference>
<evidence type="ECO:0000259" key="6">
    <source>
        <dbReference type="PROSITE" id="PS50975"/>
    </source>
</evidence>
<dbReference type="SUPFAM" id="SSF56059">
    <property type="entry name" value="Glutathione synthetase ATP-binding domain-like"/>
    <property type="match status" value="1"/>
</dbReference>
<dbReference type="EC" id="6.3.4.18" evidence="7"/>
<dbReference type="NCBIfam" id="NF004677">
    <property type="entry name" value="PRK06019.1-3"/>
    <property type="match status" value="1"/>
</dbReference>
<dbReference type="InterPro" id="IPR016185">
    <property type="entry name" value="PreATP-grasp_dom_sf"/>
</dbReference>
<dbReference type="InterPro" id="IPR029752">
    <property type="entry name" value="D-isomer_DH_CS1"/>
</dbReference>
<dbReference type="SUPFAM" id="SSF52440">
    <property type="entry name" value="PreATP-grasp domain"/>
    <property type="match status" value="1"/>
</dbReference>
<dbReference type="Gene3D" id="3.30.1490.20">
    <property type="entry name" value="ATP-grasp fold, A domain"/>
    <property type="match status" value="1"/>
</dbReference>
<evidence type="ECO:0000256" key="4">
    <source>
        <dbReference type="ARBA" id="ARBA00022840"/>
    </source>
</evidence>
<dbReference type="FunFam" id="3.40.50.20:FF:000016">
    <property type="entry name" value="N5-carboxyaminoimidazole ribonucleotide synthase"/>
    <property type="match status" value="1"/>
</dbReference>
<accession>A0A3B0XMN7</accession>
<gene>
    <name evidence="7" type="ORF">MNBD_GAMMA07-907</name>
</gene>
<evidence type="ECO:0000256" key="3">
    <source>
        <dbReference type="ARBA" id="ARBA00022755"/>
    </source>
</evidence>
<evidence type="ECO:0000256" key="2">
    <source>
        <dbReference type="ARBA" id="ARBA00022741"/>
    </source>
</evidence>
<reference evidence="7" key="1">
    <citation type="submission" date="2018-06" db="EMBL/GenBank/DDBJ databases">
        <authorList>
            <person name="Zhirakovskaya E."/>
        </authorList>
    </citation>
    <scope>NUCLEOTIDE SEQUENCE</scope>
</reference>
<dbReference type="InterPro" id="IPR011054">
    <property type="entry name" value="Rudment_hybrid_motif"/>
</dbReference>
<dbReference type="GO" id="GO:0006189">
    <property type="term" value="P:'de novo' IMP biosynthetic process"/>
    <property type="evidence" value="ECO:0007669"/>
    <property type="project" value="InterPro"/>
</dbReference>
<dbReference type="NCBIfam" id="TIGR01161">
    <property type="entry name" value="purK"/>
    <property type="match status" value="1"/>
</dbReference>